<protein>
    <submittedName>
        <fullName evidence="1">Uncharacterized protein</fullName>
    </submittedName>
</protein>
<evidence type="ECO:0000313" key="2">
    <source>
        <dbReference type="Proteomes" id="UP000028123"/>
    </source>
</evidence>
<comment type="caution">
    <text evidence="1">The sequence shown here is derived from an EMBL/GenBank/DDBJ whole genome shotgun (WGS) entry which is preliminary data.</text>
</comment>
<dbReference type="EMBL" id="JNVM01000024">
    <property type="protein sequence ID" value="KEQ23160.1"/>
    <property type="molecule type" value="Genomic_DNA"/>
</dbReference>
<keyword evidence="2" id="KW-1185">Reference proteome</keyword>
<dbReference type="OrthoDB" id="2665007at2"/>
<accession>A0A081NXI7</accession>
<sequence>MCQDVIFHEIYSAGLLGEISLGLKRDTVEGLLGEPQDISVSSTPYILNYGSLQLSFSSNDPHATLQSIHLYFDEIVEFPHGLQLEGWLPNKSVSAEEFLIHAEHFNVVLEEDEQHTFKNPQIGFKSKADVIVVFTIEEESVKLYSIHLGKRPR</sequence>
<evidence type="ECO:0000313" key="1">
    <source>
        <dbReference type="EMBL" id="KEQ23160.1"/>
    </source>
</evidence>
<dbReference type="AlphaFoldDB" id="A0A081NXI7"/>
<dbReference type="Proteomes" id="UP000028123">
    <property type="component" value="Unassembled WGS sequence"/>
</dbReference>
<name>A0A081NXI7_9BACL</name>
<gene>
    <name evidence="1" type="ORF">ET33_17485</name>
</gene>
<organism evidence="1 2">
    <name type="scientific">Paenibacillus tyrfis</name>
    <dbReference type="NCBI Taxonomy" id="1501230"/>
    <lineage>
        <taxon>Bacteria</taxon>
        <taxon>Bacillati</taxon>
        <taxon>Bacillota</taxon>
        <taxon>Bacilli</taxon>
        <taxon>Bacillales</taxon>
        <taxon>Paenibacillaceae</taxon>
        <taxon>Paenibacillus</taxon>
    </lineage>
</organism>
<reference evidence="1 2" key="1">
    <citation type="submission" date="2014-06" db="EMBL/GenBank/DDBJ databases">
        <title>Draft genome sequence of Paenibacillus sp. MSt1.</title>
        <authorList>
            <person name="Aw Y.K."/>
            <person name="Ong K.S."/>
            <person name="Gan H.M."/>
            <person name="Lee S.M."/>
        </authorList>
    </citation>
    <scope>NUCLEOTIDE SEQUENCE [LARGE SCALE GENOMIC DNA]</scope>
    <source>
        <strain evidence="1 2">MSt1</strain>
    </source>
</reference>
<dbReference type="RefSeq" id="WP_036689171.1">
    <property type="nucleotide sequence ID" value="NZ_JNVM01000024.1"/>
</dbReference>
<proteinExistence type="predicted"/>